<dbReference type="EMBL" id="QFQS01000001">
    <property type="protein sequence ID" value="PZR00870.1"/>
    <property type="molecule type" value="Genomic_DNA"/>
</dbReference>
<dbReference type="AlphaFoldDB" id="A0A2W5SF49"/>
<keyword evidence="4" id="KW-0472">Membrane</keyword>
<name>A0A2W5SF49_CERSP</name>
<evidence type="ECO:0000256" key="1">
    <source>
        <dbReference type="ARBA" id="ARBA00004127"/>
    </source>
</evidence>
<organism evidence="5 6">
    <name type="scientific">Cereibacter sphaeroides</name>
    <name type="common">Rhodobacter sphaeroides</name>
    <dbReference type="NCBI Taxonomy" id="1063"/>
    <lineage>
        <taxon>Bacteria</taxon>
        <taxon>Pseudomonadati</taxon>
        <taxon>Pseudomonadota</taxon>
        <taxon>Alphaproteobacteria</taxon>
        <taxon>Rhodobacterales</taxon>
        <taxon>Paracoccaceae</taxon>
        <taxon>Cereibacter</taxon>
    </lineage>
</organism>
<evidence type="ECO:0000256" key="2">
    <source>
        <dbReference type="ARBA" id="ARBA00022692"/>
    </source>
</evidence>
<comment type="subcellular location">
    <subcellularLocation>
        <location evidence="1">Endomembrane system</location>
        <topology evidence="1">Multi-pass membrane protein</topology>
    </subcellularLocation>
</comment>
<evidence type="ECO:0008006" key="7">
    <source>
        <dbReference type="Google" id="ProtNLM"/>
    </source>
</evidence>
<dbReference type="Pfam" id="PF04191">
    <property type="entry name" value="PEMT"/>
    <property type="match status" value="1"/>
</dbReference>
<dbReference type="Gene3D" id="1.20.120.1630">
    <property type="match status" value="1"/>
</dbReference>
<keyword evidence="2" id="KW-0812">Transmembrane</keyword>
<keyword evidence="3" id="KW-1133">Transmembrane helix</keyword>
<dbReference type="Proteomes" id="UP000248975">
    <property type="component" value="Unassembled WGS sequence"/>
</dbReference>
<evidence type="ECO:0000313" key="6">
    <source>
        <dbReference type="Proteomes" id="UP000248975"/>
    </source>
</evidence>
<evidence type="ECO:0000256" key="3">
    <source>
        <dbReference type="ARBA" id="ARBA00022989"/>
    </source>
</evidence>
<comment type="caution">
    <text evidence="5">The sequence shown here is derived from an EMBL/GenBank/DDBJ whole genome shotgun (WGS) entry which is preliminary data.</text>
</comment>
<proteinExistence type="predicted"/>
<evidence type="ECO:0000256" key="4">
    <source>
        <dbReference type="ARBA" id="ARBA00023136"/>
    </source>
</evidence>
<protein>
    <recommendedName>
        <fullName evidence="7">Isoprenylcysteine carboxylmethyltransferase family protein</fullName>
    </recommendedName>
</protein>
<sequence>MGLSGPSFRLLRFVFLWQCNRSRGCRSARLAILQRDGPRPLGRDRLSHGVRDCVLWSFALDDLADLARCRPVVDRRIVRHARRRRYLPVRAGRQDSVCRTDVDGRVGVASGASGDLVSDGLYRFSRNPTFVGQFMLLAGVNLAMPSIPTVLAPLLFLWSTVTQVRTEETILRASLGANYDRYAASVPRWIGPSLRSTS</sequence>
<reference evidence="5 6" key="1">
    <citation type="submission" date="2017-08" db="EMBL/GenBank/DDBJ databases">
        <title>Infants hospitalized years apart are colonized by the same room-sourced microbial strains.</title>
        <authorList>
            <person name="Brooks B."/>
            <person name="Olm M.R."/>
            <person name="Firek B.A."/>
            <person name="Baker R."/>
            <person name="Thomas B.C."/>
            <person name="Morowitz M.J."/>
            <person name="Banfield J.F."/>
        </authorList>
    </citation>
    <scope>NUCLEOTIDE SEQUENCE [LARGE SCALE GENOMIC DNA]</scope>
    <source>
        <strain evidence="5">S2_003_000_R2_11</strain>
    </source>
</reference>
<dbReference type="InterPro" id="IPR007318">
    <property type="entry name" value="Phopholipid_MeTrfase"/>
</dbReference>
<evidence type="ECO:0000313" key="5">
    <source>
        <dbReference type="EMBL" id="PZR00870.1"/>
    </source>
</evidence>
<gene>
    <name evidence="5" type="ORF">DI533_10225</name>
</gene>
<dbReference type="GO" id="GO:0012505">
    <property type="term" value="C:endomembrane system"/>
    <property type="evidence" value="ECO:0007669"/>
    <property type="project" value="UniProtKB-SubCell"/>
</dbReference>
<accession>A0A2W5SF49</accession>